<keyword evidence="3" id="KW-0472">Membrane</keyword>
<evidence type="ECO:0000256" key="2">
    <source>
        <dbReference type="SAM" id="MobiDB-lite"/>
    </source>
</evidence>
<dbReference type="InterPro" id="IPR013094">
    <property type="entry name" value="AB_hydrolase_3"/>
</dbReference>
<evidence type="ECO:0000313" key="6">
    <source>
        <dbReference type="Proteomes" id="UP000777482"/>
    </source>
</evidence>
<name>A0A9P7B1I8_RHOMI</name>
<dbReference type="InterPro" id="IPR029058">
    <property type="entry name" value="AB_hydrolase_fold"/>
</dbReference>
<feature type="region of interest" description="Disordered" evidence="2">
    <location>
        <begin position="456"/>
        <end position="495"/>
    </location>
</feature>
<comment type="caution">
    <text evidence="5">The sequence shown here is derived from an EMBL/GenBank/DDBJ whole genome shotgun (WGS) entry which is preliminary data.</text>
</comment>
<accession>A0A9P7B1I8</accession>
<reference evidence="5 6" key="1">
    <citation type="submission" date="2020-11" db="EMBL/GenBank/DDBJ databases">
        <title>Kefir isolates.</title>
        <authorList>
            <person name="Marcisauskas S."/>
            <person name="Kim Y."/>
            <person name="Blasche S."/>
        </authorList>
    </citation>
    <scope>NUCLEOTIDE SEQUENCE [LARGE SCALE GENOMIC DNA]</scope>
    <source>
        <strain evidence="5 6">KR</strain>
    </source>
</reference>
<dbReference type="OrthoDB" id="2152029at2759"/>
<dbReference type="PANTHER" id="PTHR48081">
    <property type="entry name" value="AB HYDROLASE SUPERFAMILY PROTEIN C4A8.06C"/>
    <property type="match status" value="1"/>
</dbReference>
<evidence type="ECO:0000313" key="5">
    <source>
        <dbReference type="EMBL" id="KAG0653293.1"/>
    </source>
</evidence>
<feature type="compositionally biased region" description="Polar residues" evidence="2">
    <location>
        <begin position="633"/>
        <end position="646"/>
    </location>
</feature>
<dbReference type="Pfam" id="PF07859">
    <property type="entry name" value="Abhydrolase_3"/>
    <property type="match status" value="1"/>
</dbReference>
<dbReference type="EMBL" id="PUHQ01000242">
    <property type="protein sequence ID" value="KAG0653293.1"/>
    <property type="molecule type" value="Genomic_DNA"/>
</dbReference>
<proteinExistence type="predicted"/>
<keyword evidence="3" id="KW-0812">Transmembrane</keyword>
<keyword evidence="1" id="KW-0378">Hydrolase</keyword>
<feature type="compositionally biased region" description="Basic residues" evidence="2">
    <location>
        <begin position="918"/>
        <end position="931"/>
    </location>
</feature>
<dbReference type="GO" id="GO:0016787">
    <property type="term" value="F:hydrolase activity"/>
    <property type="evidence" value="ECO:0007669"/>
    <property type="project" value="UniProtKB-KW"/>
</dbReference>
<keyword evidence="3" id="KW-1133">Transmembrane helix</keyword>
<feature type="compositionally biased region" description="Polar residues" evidence="2">
    <location>
        <begin position="804"/>
        <end position="829"/>
    </location>
</feature>
<feature type="compositionally biased region" description="Basic and acidic residues" evidence="2">
    <location>
        <begin position="687"/>
        <end position="697"/>
    </location>
</feature>
<evidence type="ECO:0000256" key="1">
    <source>
        <dbReference type="ARBA" id="ARBA00022801"/>
    </source>
</evidence>
<dbReference type="AlphaFoldDB" id="A0A9P7B1I8"/>
<feature type="compositionally biased region" description="Low complexity" evidence="2">
    <location>
        <begin position="539"/>
        <end position="562"/>
    </location>
</feature>
<sequence length="975" mass="104589">MSKQKPDQDGSGIDLPLVRGAPDQRMSLILFLQTIVFGLSHLFFVLPLKLFLGYFVFRPFNPLVKDIGRPLLADALVRQIATCYDRWTPAQIRLLLDRKRSYALTHAASEFKGWIQHVKVNGTAGRWLAPPKTDRKDDDVVIYFVHGGGFIFDSGTNAQAFFLDAIKSLKKEHGVAASVFFLDYRLAPEYKYPSQLIETLAGYHYLVNSLGIPESKIVLGGDSAGANLASAFLLHLARPNPAIKVPESLGQTPKRPAGALLISPYTNLFGSTKSFYDNAAYDIISPSLIARAAFAYIGAKFPTTYQPRRHGWNPLYLLFGRQKLPPQPAHRLPDVYGWSDVENIKLFQDPYVNPFVCNDASWWKEACPGNGKTLVAWGGKEIFVDDDQALYDQLEKAGVEPVRVFHPLKLHDWLLHDYGLPMSHRVRRLGNELDDFHFGLKQTVKFIAHVIDETDAPSQPRLDTASSSAVQDIKGDSNESLRNRGGERVKPSYSDEAVAATVGGLRAAEHREASSGAPADYGNEAVLAASVGLRRAEQQAESSAPAAQSSATKAGKSASKVAGTEKAKKGGSAQGSVPTTDDGDHEGSYAAIAAHDDHIASDAPIVAEGEGDKIKPTKEKATPSEKLEKPTVQRPTESKAPTTDNGEGSYAAVTSHHDHIAPEAPIVAEGEGSKIKPVSEEAAQSQKTEKSKAEVPAEPKAPTTDNGEGSYAAIASHHDHIAPEAPIVAEGEGSKIKPASEEAARGQKLEKSKAQQPAEPKAPTTDSGEGSYAAIASHHDHIAPEAPIVAEGEGSKIKPASEEAAQSQKLEKSSAQQPAESTAPTTGISAGSHAVNAAYLDQFAASMVIDEEDGDWTISVEPPPLRMWELQTARQPTEMRSKESQERDLPQPKGPEESTHANLNGASSTGTSASAGAPKKKAKSKRKKAKKATQPNADSNGGGSYAAIAAHHDRIASDAPIVAEGEGDVIHPTQA</sequence>
<feature type="compositionally biased region" description="Basic and acidic residues" evidence="2">
    <location>
        <begin position="877"/>
        <end position="899"/>
    </location>
</feature>
<feature type="region of interest" description="Disordered" evidence="2">
    <location>
        <begin position="605"/>
        <end position="829"/>
    </location>
</feature>
<feature type="region of interest" description="Disordered" evidence="2">
    <location>
        <begin position="537"/>
        <end position="587"/>
    </location>
</feature>
<feature type="compositionally biased region" description="Basic and acidic residues" evidence="2">
    <location>
        <begin position="473"/>
        <end position="490"/>
    </location>
</feature>
<protein>
    <recommendedName>
        <fullName evidence="4">Alpha/beta hydrolase fold-3 domain-containing protein</fullName>
    </recommendedName>
</protein>
<evidence type="ECO:0000259" key="4">
    <source>
        <dbReference type="Pfam" id="PF07859"/>
    </source>
</evidence>
<dbReference type="InterPro" id="IPR050300">
    <property type="entry name" value="GDXG_lipolytic_enzyme"/>
</dbReference>
<evidence type="ECO:0000256" key="3">
    <source>
        <dbReference type="SAM" id="Phobius"/>
    </source>
</evidence>
<feature type="domain" description="Alpha/beta hydrolase fold-3" evidence="4">
    <location>
        <begin position="143"/>
        <end position="297"/>
    </location>
</feature>
<feature type="compositionally biased region" description="Basic and acidic residues" evidence="2">
    <location>
        <begin position="732"/>
        <end position="753"/>
    </location>
</feature>
<organism evidence="5 6">
    <name type="scientific">Rhodotorula mucilaginosa</name>
    <name type="common">Yeast</name>
    <name type="synonym">Rhodotorula rubra</name>
    <dbReference type="NCBI Taxonomy" id="5537"/>
    <lineage>
        <taxon>Eukaryota</taxon>
        <taxon>Fungi</taxon>
        <taxon>Dikarya</taxon>
        <taxon>Basidiomycota</taxon>
        <taxon>Pucciniomycotina</taxon>
        <taxon>Microbotryomycetes</taxon>
        <taxon>Sporidiobolales</taxon>
        <taxon>Sporidiobolaceae</taxon>
        <taxon>Rhodotorula</taxon>
    </lineage>
</organism>
<feature type="transmembrane region" description="Helical" evidence="3">
    <location>
        <begin position="28"/>
        <end position="57"/>
    </location>
</feature>
<feature type="compositionally biased region" description="Basic and acidic residues" evidence="2">
    <location>
        <begin position="610"/>
        <end position="631"/>
    </location>
</feature>
<dbReference type="Gene3D" id="3.40.50.1820">
    <property type="entry name" value="alpha/beta hydrolase"/>
    <property type="match status" value="1"/>
</dbReference>
<keyword evidence="6" id="KW-1185">Reference proteome</keyword>
<dbReference type="SUPFAM" id="SSF53474">
    <property type="entry name" value="alpha/beta-Hydrolases"/>
    <property type="match status" value="1"/>
</dbReference>
<dbReference type="Proteomes" id="UP000777482">
    <property type="component" value="Unassembled WGS sequence"/>
</dbReference>
<gene>
    <name evidence="5" type="ORF">C6P46_003137</name>
</gene>
<dbReference type="PANTHER" id="PTHR48081:SF31">
    <property type="entry name" value="STERYL ACETYL HYDROLASE MUG81-RELATED"/>
    <property type="match status" value="1"/>
</dbReference>
<feature type="compositionally biased region" description="Low complexity" evidence="2">
    <location>
        <begin position="905"/>
        <end position="917"/>
    </location>
</feature>
<feature type="region of interest" description="Disordered" evidence="2">
    <location>
        <begin position="867"/>
        <end position="951"/>
    </location>
</feature>